<dbReference type="RefSeq" id="WP_010847284.1">
    <property type="nucleotide sequence ID" value="NC_014228.1"/>
</dbReference>
<sequence>MPVDFLTTEQTESFGRFTGEPDELQLARYFHLDVEHKNLRGIPVINEYDRYSCLCICDDAEPHYKNSKKVVNYLVLQPY</sequence>
<evidence type="ECO:0000313" key="1">
    <source>
        <dbReference type="EMBL" id="CBJ90687.1"/>
    </source>
</evidence>
<protein>
    <submittedName>
        <fullName evidence="1">Uncharacterized protein</fullName>
    </submittedName>
</protein>
<dbReference type="EMBL" id="FN667742">
    <property type="protein sequence ID" value="CBJ90687.1"/>
    <property type="molecule type" value="Genomic_DNA"/>
</dbReference>
<gene>
    <name evidence="1" type="ordered locus">XNC1_2633</name>
</gene>
<dbReference type="eggNOG" id="COG4644">
    <property type="taxonomic scope" value="Bacteria"/>
</dbReference>
<name>D3VI47_XENNA</name>
<dbReference type="Proteomes" id="UP000008075">
    <property type="component" value="Chromosome"/>
</dbReference>
<dbReference type="GeneID" id="94018826"/>
<reference evidence="1 2" key="1">
    <citation type="journal article" date="2011" name="PLoS ONE">
        <title>The entomopathogenic bacterial endosymbionts xenorhabdus and photorhabdus: convergent lifestyles from divergent genomes.</title>
        <authorList>
            <person name="Chaston J.M."/>
            <person name="Suen G."/>
            <person name="Tucker S.L."/>
            <person name="Andersen A.W."/>
            <person name="Bhasin A."/>
            <person name="Bode E."/>
            <person name="Bode H.B."/>
            <person name="Brachmann A.O."/>
            <person name="Cowles C.E."/>
            <person name="Cowles K.N."/>
            <person name="Darby C."/>
            <person name="de Leon L."/>
            <person name="Drace K."/>
            <person name="Du Z."/>
            <person name="Givaudan A."/>
            <person name="Herbert Tran E.E."/>
            <person name="Jewell K.A."/>
            <person name="Knack J.J."/>
            <person name="Krasomil-Osterfeld K.C."/>
            <person name="Kukor R."/>
            <person name="Lanois A."/>
            <person name="Latreille P."/>
            <person name="Leimgruber N.K."/>
            <person name="Lipke C.M."/>
            <person name="Liu R."/>
            <person name="Lu X."/>
            <person name="Martens E.C."/>
            <person name="Marri P.R."/>
            <person name="Medigue C."/>
            <person name="Menard M.L."/>
            <person name="Miller N.M."/>
            <person name="Morales-Soto N."/>
            <person name="Norton S."/>
            <person name="Ogier J.C."/>
            <person name="Orchard S.S."/>
            <person name="Park D."/>
            <person name="Park Y."/>
            <person name="Qurollo B.A."/>
            <person name="Sugar D.R."/>
            <person name="Richards G.R."/>
            <person name="Rouy Z."/>
            <person name="Slominski B."/>
            <person name="Slominski K."/>
            <person name="Snyder H."/>
            <person name="Tjaden B.C."/>
            <person name="van der Hoeven R."/>
            <person name="Welch R.D."/>
            <person name="Wheeler C."/>
            <person name="Xiang B."/>
            <person name="Barbazuk B."/>
            <person name="Gaudriault S."/>
            <person name="Goodner B."/>
            <person name="Slater S.C."/>
            <person name="Forst S."/>
            <person name="Goldman B.S."/>
            <person name="Goodrich-Blair H."/>
        </authorList>
    </citation>
    <scope>NUCLEOTIDE SEQUENCE [LARGE SCALE GENOMIC DNA]</scope>
    <source>
        <strain evidence="2">ATCC 19061 / DSM 3370 / CCUG 14189 / LMG 1036 / NCIMB 9965 / AN6</strain>
    </source>
</reference>
<evidence type="ECO:0000313" key="2">
    <source>
        <dbReference type="Proteomes" id="UP000008075"/>
    </source>
</evidence>
<organism evidence="1 2">
    <name type="scientific">Xenorhabdus nematophila (strain ATCC 19061 / DSM 3370 / CCUG 14189 / LMG 1036 / NCIMB 9965 / AN6)</name>
    <dbReference type="NCBI Taxonomy" id="406817"/>
    <lineage>
        <taxon>Bacteria</taxon>
        <taxon>Pseudomonadati</taxon>
        <taxon>Pseudomonadota</taxon>
        <taxon>Gammaproteobacteria</taxon>
        <taxon>Enterobacterales</taxon>
        <taxon>Morganellaceae</taxon>
        <taxon>Xenorhabdus</taxon>
    </lineage>
</organism>
<dbReference type="HOGENOM" id="CLU_2605251_0_0_6"/>
<keyword evidence="2" id="KW-1185">Reference proteome</keyword>
<dbReference type="STRING" id="406817.XNC1_2633"/>
<dbReference type="AlphaFoldDB" id="D3VI47"/>
<proteinExistence type="predicted"/>
<dbReference type="KEGG" id="xne:XNC1_2633"/>
<accession>D3VI47</accession>